<comment type="subunit">
    <text evidence="4">Binds to mitochondrial small subunit 15S rRNA.</text>
</comment>
<feature type="region of interest" description="Disordered" evidence="5">
    <location>
        <begin position="639"/>
        <end position="658"/>
    </location>
</feature>
<gene>
    <name evidence="7" type="ORF">MCYG_04101</name>
</gene>
<dbReference type="OMA" id="TTHHYEL"/>
<dbReference type="EMBL" id="DS995704">
    <property type="protein sequence ID" value="EEQ31282.1"/>
    <property type="molecule type" value="Genomic_DNA"/>
</dbReference>
<dbReference type="PANTHER" id="PTHR47447:SF17">
    <property type="entry name" value="OS12G0638900 PROTEIN"/>
    <property type="match status" value="1"/>
</dbReference>
<reference evidence="8" key="1">
    <citation type="journal article" date="2012" name="MBio">
        <title>Comparative genome analysis of Trichophyton rubrum and related dermatophytes reveals candidate genes involved in infection.</title>
        <authorList>
            <person name="Martinez D.A."/>
            <person name="Oliver B.G."/>
            <person name="Graeser Y."/>
            <person name="Goldberg J.M."/>
            <person name="Li W."/>
            <person name="Martinez-Rossi N.M."/>
            <person name="Monod M."/>
            <person name="Shelest E."/>
            <person name="Barton R.C."/>
            <person name="Birch E."/>
            <person name="Brakhage A.A."/>
            <person name="Chen Z."/>
            <person name="Gurr S.J."/>
            <person name="Heiman D."/>
            <person name="Heitman J."/>
            <person name="Kosti I."/>
            <person name="Rossi A."/>
            <person name="Saif S."/>
            <person name="Samalova M."/>
            <person name="Saunders C.W."/>
            <person name="Shea T."/>
            <person name="Summerbell R.C."/>
            <person name="Xu J."/>
            <person name="Young S."/>
            <person name="Zeng Q."/>
            <person name="Birren B.W."/>
            <person name="Cuomo C.A."/>
            <person name="White T.C."/>
        </authorList>
    </citation>
    <scope>NUCLEOTIDE SEQUENCE [LARGE SCALE GENOMIC DNA]</scope>
    <source>
        <strain evidence="8">ATCC MYA-4605 / CBS 113480</strain>
    </source>
</reference>
<keyword evidence="8" id="KW-1185">Reference proteome</keyword>
<dbReference type="PANTHER" id="PTHR47447">
    <property type="entry name" value="OS03G0856100 PROTEIN"/>
    <property type="match status" value="1"/>
</dbReference>
<dbReference type="OrthoDB" id="747253at2759"/>
<dbReference type="AlphaFoldDB" id="C5FN46"/>
<dbReference type="VEuPathDB" id="FungiDB:MCYG_04101"/>
<feature type="compositionally biased region" description="Basic and acidic residues" evidence="5">
    <location>
        <begin position="641"/>
        <end position="658"/>
    </location>
</feature>
<name>C5FN46_ARTOC</name>
<accession>C5FN46</accession>
<evidence type="ECO:0000259" key="6">
    <source>
        <dbReference type="Pfam" id="PF23276"/>
    </source>
</evidence>
<proteinExistence type="inferred from homology"/>
<dbReference type="Pfam" id="PF01535">
    <property type="entry name" value="PPR"/>
    <property type="match status" value="1"/>
</dbReference>
<dbReference type="Pfam" id="PF23276">
    <property type="entry name" value="TPR_24"/>
    <property type="match status" value="1"/>
</dbReference>
<dbReference type="eggNOG" id="KOG4197">
    <property type="taxonomic scope" value="Eukaryota"/>
</dbReference>
<dbReference type="RefSeq" id="XP_002846364.1">
    <property type="nucleotide sequence ID" value="XM_002846318.1"/>
</dbReference>
<evidence type="ECO:0000256" key="3">
    <source>
        <dbReference type="ARBA" id="ARBA00044493"/>
    </source>
</evidence>
<evidence type="ECO:0000256" key="4">
    <source>
        <dbReference type="ARBA" id="ARBA00044511"/>
    </source>
</evidence>
<dbReference type="HOGENOM" id="CLU_008514_1_1_1"/>
<feature type="domain" description="Pentatricopeptide repeat-containing protein-mitochondrial" evidence="6">
    <location>
        <begin position="374"/>
        <end position="505"/>
    </location>
</feature>
<dbReference type="STRING" id="554155.C5FN46"/>
<dbReference type="InterPro" id="IPR011990">
    <property type="entry name" value="TPR-like_helical_dom_sf"/>
</dbReference>
<keyword evidence="2" id="KW-0677">Repeat</keyword>
<sequence length="658" mass="74039">MSHGHVVWRGVGVSYPDHHPDSWAKEETAREKQSMSTRTVAIDGLWLCFRPSLGRLFSEPTRQRFPFDDAIYSPRRAFHSSPKCPFAPTFNLLTVAEPTGSSVPESGGEEAGQSKKPAGPQPSLSPKPHRRLKPKEQKTVRKLLRESKLPSGLKQRTNGNLENTLQNVVEKCPSHSAALEVVTELVRNRHVRPETRHYRAMILANTQCIKGSAKQVEALLDDMEKNGIVADSGTLHAALKALAVHPDYLLRSEIIHKLRERWLSLSPAGWHNVATGYIREGQFEMALETLEHMRLQHVPVQGWLYSLLMYNLADYGEFDELLHILRSRVEAGLTFSPNLWHHLLDASSVAMHAELTQFIWEQQVELGHLNPPYGICDNVLAISARTGNSRLATSVFKVLGKRNSVLTLNDYESLVDTYVEAHDIDSAIRILCTMGSSSVGIKAGSTRTLLSHFIMAKVAPTSVWETFKRLKRDEDLEMPLPLVNVALELCAHLGEVQTAWDLYRELHTLCSSGVETSTFNILFSACRGSNNADLAGFFVQEMIQMKILPDRKTYENLILLCVELSRFEIAYKYLLEMAGSGFELSRQAKQDIREKCHGQEDEHAFKLLHDSAVRKPASRGIIRPHRVRRAFSLPVSGKGAVAEEERNMDETAPYPHRD</sequence>
<evidence type="ECO:0000256" key="5">
    <source>
        <dbReference type="SAM" id="MobiDB-lite"/>
    </source>
</evidence>
<evidence type="ECO:0000256" key="1">
    <source>
        <dbReference type="ARBA" id="ARBA00006192"/>
    </source>
</evidence>
<feature type="region of interest" description="Disordered" evidence="5">
    <location>
        <begin position="97"/>
        <end position="137"/>
    </location>
</feature>
<dbReference type="InterPro" id="IPR002885">
    <property type="entry name" value="PPR_rpt"/>
</dbReference>
<dbReference type="Proteomes" id="UP000002035">
    <property type="component" value="Unassembled WGS sequence"/>
</dbReference>
<evidence type="ECO:0000313" key="7">
    <source>
        <dbReference type="EMBL" id="EEQ31282.1"/>
    </source>
</evidence>
<comment type="function">
    <text evidence="3">Regulates mitochondrial small subunit maturation by controlling 15S rRNA 5'-end processing. Localizes to the 5' precursor of the 15S rRNA in a position that is subsequently occupied by mS47 in the mature yeast mtSSU. Uses structure and sequence-specific RNA recognition, binding to a single-stranded region of the precursor and specifically recognizing bases -6 to -1. The exchange of Ccm1 for mS47 is coupled to the irreversible removal of precursor rRNA that is accompanied by conformational changes of the mitoribosomal proteins uS5m and mS26. These conformational changes signal completion of 5'-end rRNA processing through protection of the mature 5'-end of the 15S rRNA and stabilization of mS47. The removal of the 5' precursor together with the dissociation of Ccm1 may be catalyzed by the 5'-3' exoribonuclease Pet127. Involved in the specific removal of group I introns in mitochondrial encoded transcripts.</text>
</comment>
<protein>
    <submittedName>
        <fullName evidence="7">Pentatricopeptide repeat protein</fullName>
    </submittedName>
</protein>
<dbReference type="Gene3D" id="1.25.40.10">
    <property type="entry name" value="Tetratricopeptide repeat domain"/>
    <property type="match status" value="2"/>
</dbReference>
<evidence type="ECO:0000313" key="8">
    <source>
        <dbReference type="Proteomes" id="UP000002035"/>
    </source>
</evidence>
<organism evidence="7 8">
    <name type="scientific">Arthroderma otae (strain ATCC MYA-4605 / CBS 113480)</name>
    <name type="common">Microsporum canis</name>
    <dbReference type="NCBI Taxonomy" id="554155"/>
    <lineage>
        <taxon>Eukaryota</taxon>
        <taxon>Fungi</taxon>
        <taxon>Dikarya</taxon>
        <taxon>Ascomycota</taxon>
        <taxon>Pezizomycotina</taxon>
        <taxon>Eurotiomycetes</taxon>
        <taxon>Eurotiomycetidae</taxon>
        <taxon>Onygenales</taxon>
        <taxon>Arthrodermataceae</taxon>
        <taxon>Microsporum</taxon>
    </lineage>
</organism>
<comment type="similarity">
    <text evidence="1">Belongs to the CCM1 family.</text>
</comment>
<dbReference type="GeneID" id="9224433"/>
<dbReference type="InterPro" id="IPR057027">
    <property type="entry name" value="TPR_mt"/>
</dbReference>
<evidence type="ECO:0000256" key="2">
    <source>
        <dbReference type="ARBA" id="ARBA00022737"/>
    </source>
</evidence>